<protein>
    <submittedName>
        <fullName evidence="2">Uncharacterized protein</fullName>
    </submittedName>
</protein>
<organism evidence="2 3">
    <name type="scientific">Eumeta variegata</name>
    <name type="common">Bagworm moth</name>
    <name type="synonym">Eumeta japonica</name>
    <dbReference type="NCBI Taxonomy" id="151549"/>
    <lineage>
        <taxon>Eukaryota</taxon>
        <taxon>Metazoa</taxon>
        <taxon>Ecdysozoa</taxon>
        <taxon>Arthropoda</taxon>
        <taxon>Hexapoda</taxon>
        <taxon>Insecta</taxon>
        <taxon>Pterygota</taxon>
        <taxon>Neoptera</taxon>
        <taxon>Endopterygota</taxon>
        <taxon>Lepidoptera</taxon>
        <taxon>Glossata</taxon>
        <taxon>Ditrysia</taxon>
        <taxon>Tineoidea</taxon>
        <taxon>Psychidae</taxon>
        <taxon>Oiketicinae</taxon>
        <taxon>Eumeta</taxon>
    </lineage>
</organism>
<dbReference type="AlphaFoldDB" id="A0A4C1WRL1"/>
<sequence>MFIAVLRKSQRGAAAPPPASQRQSISPLSTLYLPPQFKASLRGNLLAACSSEPSFTVRCAEHLPPPDEAITQLGKREEQTKSTQLCQLRLQCEYDTYYV</sequence>
<comment type="caution">
    <text evidence="2">The sequence shown here is derived from an EMBL/GenBank/DDBJ whole genome shotgun (WGS) entry which is preliminary data.</text>
</comment>
<evidence type="ECO:0000313" key="2">
    <source>
        <dbReference type="EMBL" id="GBP52747.1"/>
    </source>
</evidence>
<dbReference type="Proteomes" id="UP000299102">
    <property type="component" value="Unassembled WGS sequence"/>
</dbReference>
<reference evidence="2 3" key="1">
    <citation type="journal article" date="2019" name="Commun. Biol.">
        <title>The bagworm genome reveals a unique fibroin gene that provides high tensile strength.</title>
        <authorList>
            <person name="Kono N."/>
            <person name="Nakamura H."/>
            <person name="Ohtoshi R."/>
            <person name="Tomita M."/>
            <person name="Numata K."/>
            <person name="Arakawa K."/>
        </authorList>
    </citation>
    <scope>NUCLEOTIDE SEQUENCE [LARGE SCALE GENOMIC DNA]</scope>
</reference>
<name>A0A4C1WRL1_EUMVA</name>
<proteinExistence type="predicted"/>
<keyword evidence="3" id="KW-1185">Reference proteome</keyword>
<gene>
    <name evidence="2" type="ORF">EVAR_27689_1</name>
</gene>
<accession>A0A4C1WRL1</accession>
<dbReference type="EMBL" id="BGZK01000609">
    <property type="protein sequence ID" value="GBP52747.1"/>
    <property type="molecule type" value="Genomic_DNA"/>
</dbReference>
<evidence type="ECO:0000313" key="3">
    <source>
        <dbReference type="Proteomes" id="UP000299102"/>
    </source>
</evidence>
<feature type="region of interest" description="Disordered" evidence="1">
    <location>
        <begin position="7"/>
        <end position="27"/>
    </location>
</feature>
<evidence type="ECO:0000256" key="1">
    <source>
        <dbReference type="SAM" id="MobiDB-lite"/>
    </source>
</evidence>